<dbReference type="EMBL" id="JAAIWK010000010">
    <property type="protein sequence ID" value="NEY19940.1"/>
    <property type="molecule type" value="Genomic_DNA"/>
</dbReference>
<reference evidence="1 2" key="2">
    <citation type="submission" date="2020-03" db="EMBL/GenBank/DDBJ databases">
        <title>Bacillus aquiflavi sp. nov., isolated from yellow water of strong flavor Chinese baijiu in Yibin region of China.</title>
        <authorList>
            <person name="Xie J."/>
        </authorList>
    </citation>
    <scope>NUCLEOTIDE SEQUENCE [LARGE SCALE GENOMIC DNA]</scope>
    <source>
        <strain evidence="1 2">Gsoil 114</strain>
    </source>
</reference>
<accession>A0A6M0P7T0</accession>
<sequence length="129" mass="15266">MQNLQFEKAWDRTLSAKDRKRIEEIFSETKSISEHPVHFSTLWQAKNYKGELLITVLIHNFRQQLLSFCETPIRYVEGTTIIAEHIFTIPSLRIEPTTSMPWTFIFPKESIICETSLMNGHLQFMYEKL</sequence>
<dbReference type="NCBIfam" id="TIGR04398">
    <property type="entry name" value="SLAP_DUP"/>
    <property type="match status" value="1"/>
</dbReference>
<dbReference type="RefSeq" id="WP_163173675.1">
    <property type="nucleotide sequence ID" value="NZ_JAAIWK010000010.1"/>
</dbReference>
<protein>
    <submittedName>
        <fullName evidence="1">SLAP domain-containing protein</fullName>
    </submittedName>
</protein>
<dbReference type="InterPro" id="IPR030910">
    <property type="entry name" value="SLAP_dom"/>
</dbReference>
<gene>
    <name evidence="1" type="ORF">G4D61_08155</name>
</gene>
<comment type="caution">
    <text evidence="1">The sequence shown here is derived from an EMBL/GenBank/DDBJ whole genome shotgun (WGS) entry which is preliminary data.</text>
</comment>
<dbReference type="AlphaFoldDB" id="A0A6M0P7T0"/>
<dbReference type="Proteomes" id="UP000476934">
    <property type="component" value="Unassembled WGS sequence"/>
</dbReference>
<proteinExistence type="predicted"/>
<organism evidence="1 2">
    <name type="scientific">Heyndrickxia ginsengihumi</name>
    <dbReference type="NCBI Taxonomy" id="363870"/>
    <lineage>
        <taxon>Bacteria</taxon>
        <taxon>Bacillati</taxon>
        <taxon>Bacillota</taxon>
        <taxon>Bacilli</taxon>
        <taxon>Bacillales</taxon>
        <taxon>Bacillaceae</taxon>
        <taxon>Heyndrickxia</taxon>
    </lineage>
</organism>
<name>A0A6M0P7T0_9BACI</name>
<evidence type="ECO:0000313" key="2">
    <source>
        <dbReference type="Proteomes" id="UP000476934"/>
    </source>
</evidence>
<reference evidence="1 2" key="1">
    <citation type="submission" date="2020-02" db="EMBL/GenBank/DDBJ databases">
        <authorList>
            <person name="Feng H."/>
        </authorList>
    </citation>
    <scope>NUCLEOTIDE SEQUENCE [LARGE SCALE GENOMIC DNA]</scope>
    <source>
        <strain evidence="1 2">Gsoil 114</strain>
    </source>
</reference>
<evidence type="ECO:0000313" key="1">
    <source>
        <dbReference type="EMBL" id="NEY19940.1"/>
    </source>
</evidence>
<keyword evidence="2" id="KW-1185">Reference proteome</keyword>